<dbReference type="InterPro" id="IPR006119">
    <property type="entry name" value="Resolv_N"/>
</dbReference>
<feature type="domain" description="Resolvase/invertase-type recombinase catalytic" evidence="5">
    <location>
        <begin position="2"/>
        <end position="134"/>
    </location>
</feature>
<dbReference type="SUPFAM" id="SSF53041">
    <property type="entry name" value="Resolvase-like"/>
    <property type="match status" value="1"/>
</dbReference>
<evidence type="ECO:0000256" key="3">
    <source>
        <dbReference type="ARBA" id="ARBA00023172"/>
    </source>
</evidence>
<dbReference type="PANTHER" id="PTHR30461">
    <property type="entry name" value="DNA-INVERTASE FROM LAMBDOID PROPHAGE"/>
    <property type="match status" value="1"/>
</dbReference>
<dbReference type="Proteomes" id="UP000562492">
    <property type="component" value="Unassembled WGS sequence"/>
</dbReference>
<keyword evidence="1" id="KW-0229">DNA integration</keyword>
<sequence length="197" mass="21924">MARIGYARVSTLDQDTSLQFAALRSARCDRIVEEKVSAVKPRPKLDKLLSELRAGDELVIYKIDRLARSVRDLVRISEHVESVGARLRSMTEPIDVTTPMGRMALHMLGVVAEFERSLIRERCIAGQIEAVRKGKLIGRPSKLSLQEQNELIQLADCGIPLKDIGAAYGVCEGTVRRFHGIATGRIDRFTGIVRKSL</sequence>
<dbReference type="PROSITE" id="PS00398">
    <property type="entry name" value="RECOMBINASES_2"/>
    <property type="match status" value="1"/>
</dbReference>
<dbReference type="InterPro" id="IPR050639">
    <property type="entry name" value="SSR_resolvase"/>
</dbReference>
<comment type="caution">
    <text evidence="6">The sequence shown here is derived from an EMBL/GenBank/DDBJ whole genome shotgun (WGS) entry which is preliminary data.</text>
</comment>
<dbReference type="InterPro" id="IPR006118">
    <property type="entry name" value="Recombinase_CS"/>
</dbReference>
<name>A0ABR6RJJ1_9BURK</name>
<proteinExistence type="predicted"/>
<evidence type="ECO:0000259" key="5">
    <source>
        <dbReference type="PROSITE" id="PS51736"/>
    </source>
</evidence>
<evidence type="ECO:0000256" key="1">
    <source>
        <dbReference type="ARBA" id="ARBA00022908"/>
    </source>
</evidence>
<keyword evidence="7" id="KW-1185">Reference proteome</keyword>
<dbReference type="PROSITE" id="PS51736">
    <property type="entry name" value="RECOMBINASES_3"/>
    <property type="match status" value="1"/>
</dbReference>
<dbReference type="Gene3D" id="3.40.50.1390">
    <property type="entry name" value="Resolvase, N-terminal catalytic domain"/>
    <property type="match status" value="1"/>
</dbReference>
<accession>A0ABR6RJJ1</accession>
<gene>
    <name evidence="6" type="ORF">HNP33_003439</name>
</gene>
<evidence type="ECO:0000313" key="6">
    <source>
        <dbReference type="EMBL" id="MBB6579327.1"/>
    </source>
</evidence>
<protein>
    <submittedName>
        <fullName evidence="6">DNA invertase Pin-like site-specific DNA recombinase</fullName>
    </submittedName>
</protein>
<dbReference type="Pfam" id="PF00239">
    <property type="entry name" value="Resolvase"/>
    <property type="match status" value="1"/>
</dbReference>
<keyword evidence="2" id="KW-0238">DNA-binding</keyword>
<evidence type="ECO:0000256" key="2">
    <source>
        <dbReference type="ARBA" id="ARBA00023125"/>
    </source>
</evidence>
<dbReference type="RefSeq" id="WP_184710590.1">
    <property type="nucleotide sequence ID" value="NZ_JACHKZ010000027.1"/>
</dbReference>
<dbReference type="PROSITE" id="PS00397">
    <property type="entry name" value="RECOMBINASES_1"/>
    <property type="match status" value="1"/>
</dbReference>
<reference evidence="6 7" key="1">
    <citation type="submission" date="2020-08" db="EMBL/GenBank/DDBJ databases">
        <title>Functional genomics of gut bacteria from endangered species of beetles.</title>
        <authorList>
            <person name="Carlos-Shanley C."/>
        </authorList>
    </citation>
    <scope>NUCLEOTIDE SEQUENCE [LARGE SCALE GENOMIC DNA]</scope>
    <source>
        <strain evidence="6 7">S00124</strain>
    </source>
</reference>
<dbReference type="InterPro" id="IPR036162">
    <property type="entry name" value="Resolvase-like_N_sf"/>
</dbReference>
<dbReference type="PANTHER" id="PTHR30461:SF2">
    <property type="entry name" value="SERINE RECOMBINASE PINE-RELATED"/>
    <property type="match status" value="1"/>
</dbReference>
<feature type="active site" description="O-(5'-phospho-DNA)-serine intermediate" evidence="4">
    <location>
        <position position="10"/>
    </location>
</feature>
<evidence type="ECO:0000256" key="4">
    <source>
        <dbReference type="PROSITE-ProRule" id="PRU10137"/>
    </source>
</evidence>
<dbReference type="SMART" id="SM00857">
    <property type="entry name" value="Resolvase"/>
    <property type="match status" value="1"/>
</dbReference>
<dbReference type="CDD" id="cd03768">
    <property type="entry name" value="SR_ResInv"/>
    <property type="match status" value="1"/>
</dbReference>
<dbReference type="EMBL" id="JACHKZ010000027">
    <property type="protein sequence ID" value="MBB6579327.1"/>
    <property type="molecule type" value="Genomic_DNA"/>
</dbReference>
<organism evidence="6 7">
    <name type="scientific">Comamonas odontotermitis</name>
    <dbReference type="NCBI Taxonomy" id="379895"/>
    <lineage>
        <taxon>Bacteria</taxon>
        <taxon>Pseudomonadati</taxon>
        <taxon>Pseudomonadota</taxon>
        <taxon>Betaproteobacteria</taxon>
        <taxon>Burkholderiales</taxon>
        <taxon>Comamonadaceae</taxon>
        <taxon>Comamonas</taxon>
    </lineage>
</organism>
<evidence type="ECO:0000313" key="7">
    <source>
        <dbReference type="Proteomes" id="UP000562492"/>
    </source>
</evidence>
<keyword evidence="3" id="KW-0233">DNA recombination</keyword>